<evidence type="ECO:0000313" key="1">
    <source>
        <dbReference type="EMBL" id="EPQ18588.1"/>
    </source>
</evidence>
<dbReference type="AlphaFoldDB" id="S7Q5B3"/>
<evidence type="ECO:0000313" key="2">
    <source>
        <dbReference type="Proteomes" id="UP000052978"/>
    </source>
</evidence>
<keyword evidence="2" id="KW-1185">Reference proteome</keyword>
<sequence>MARSTTPRAPVATWSSRELGPVELAHELFRDTLRLPGGSAVGPPLAARMGDPLAGSGLRAIPAEVTCVLQEKVPIKGADQPGSVVQWLSVDL</sequence>
<gene>
    <name evidence="1" type="ORF">D623_10007409</name>
</gene>
<name>S7Q5B3_MYOBR</name>
<organism evidence="1 2">
    <name type="scientific">Myotis brandtii</name>
    <name type="common">Brandt's bat</name>
    <dbReference type="NCBI Taxonomy" id="109478"/>
    <lineage>
        <taxon>Eukaryota</taxon>
        <taxon>Metazoa</taxon>
        <taxon>Chordata</taxon>
        <taxon>Craniata</taxon>
        <taxon>Vertebrata</taxon>
        <taxon>Euteleostomi</taxon>
        <taxon>Mammalia</taxon>
        <taxon>Eutheria</taxon>
        <taxon>Laurasiatheria</taxon>
        <taxon>Chiroptera</taxon>
        <taxon>Yangochiroptera</taxon>
        <taxon>Vespertilionidae</taxon>
        <taxon>Myotis</taxon>
    </lineage>
</organism>
<proteinExistence type="predicted"/>
<protein>
    <submittedName>
        <fullName evidence="1">Uncharacterized protein</fullName>
    </submittedName>
</protein>
<dbReference type="Proteomes" id="UP000052978">
    <property type="component" value="Unassembled WGS sequence"/>
</dbReference>
<accession>S7Q5B3</accession>
<reference evidence="1 2" key="1">
    <citation type="journal article" date="2013" name="Nat. Commun.">
        <title>Genome analysis reveals insights into physiology and longevity of the Brandt's bat Myotis brandtii.</title>
        <authorList>
            <person name="Seim I."/>
            <person name="Fang X."/>
            <person name="Xiong Z."/>
            <person name="Lobanov A.V."/>
            <person name="Huang Z."/>
            <person name="Ma S."/>
            <person name="Feng Y."/>
            <person name="Turanov A.A."/>
            <person name="Zhu Y."/>
            <person name="Lenz T.L."/>
            <person name="Gerashchenko M.V."/>
            <person name="Fan D."/>
            <person name="Hee Yim S."/>
            <person name="Yao X."/>
            <person name="Jordan D."/>
            <person name="Xiong Y."/>
            <person name="Ma Y."/>
            <person name="Lyapunov A.N."/>
            <person name="Chen G."/>
            <person name="Kulakova O.I."/>
            <person name="Sun Y."/>
            <person name="Lee S.G."/>
            <person name="Bronson R.T."/>
            <person name="Moskalev A.A."/>
            <person name="Sunyaev S.R."/>
            <person name="Zhang G."/>
            <person name="Krogh A."/>
            <person name="Wang J."/>
            <person name="Gladyshev V.N."/>
        </authorList>
    </citation>
    <scope>NUCLEOTIDE SEQUENCE [LARGE SCALE GENOMIC DNA]</scope>
</reference>
<dbReference type="EMBL" id="KE164547">
    <property type="protein sequence ID" value="EPQ18588.1"/>
    <property type="molecule type" value="Genomic_DNA"/>
</dbReference>